<gene>
    <name evidence="1" type="ORF">DMAD_13445</name>
</gene>
<protein>
    <recommendedName>
        <fullName evidence="3">Secreted protein</fullName>
    </recommendedName>
</protein>
<evidence type="ECO:0000313" key="2">
    <source>
        <dbReference type="Proteomes" id="UP001500889"/>
    </source>
</evidence>
<reference evidence="1 2" key="1">
    <citation type="submission" date="2024-02" db="EMBL/GenBank/DDBJ databases">
        <title>A chromosome-level genome assembly of Drosophila madeirensis, a fruit fly species endemic to Madeira island.</title>
        <authorList>
            <person name="Tomihara K."/>
            <person name="Llopart A."/>
            <person name="Yamamoto D."/>
        </authorList>
    </citation>
    <scope>NUCLEOTIDE SEQUENCE [LARGE SCALE GENOMIC DNA]</scope>
    <source>
        <strain evidence="1 2">RF1</strain>
    </source>
</reference>
<organism evidence="1 2">
    <name type="scientific">Drosophila madeirensis</name>
    <name type="common">Fruit fly</name>
    <dbReference type="NCBI Taxonomy" id="30013"/>
    <lineage>
        <taxon>Eukaryota</taxon>
        <taxon>Metazoa</taxon>
        <taxon>Ecdysozoa</taxon>
        <taxon>Arthropoda</taxon>
        <taxon>Hexapoda</taxon>
        <taxon>Insecta</taxon>
        <taxon>Pterygota</taxon>
        <taxon>Neoptera</taxon>
        <taxon>Endopterygota</taxon>
        <taxon>Diptera</taxon>
        <taxon>Brachycera</taxon>
        <taxon>Muscomorpha</taxon>
        <taxon>Ephydroidea</taxon>
        <taxon>Drosophilidae</taxon>
        <taxon>Drosophila</taxon>
        <taxon>Sophophora</taxon>
    </lineage>
</organism>
<sequence length="123" mass="13568">MRKGPLTCSRTSARGSACLLISSGVWMLVRCFSGSQLWYSNSSCLRLQTSWHSLNSAWAVTLMVYLRCGYFWSVTCSRKSLSTTPSCHELMSISSRSSQPGDRHKCLGVMSKRAVSACEAQGE</sequence>
<evidence type="ECO:0000313" key="1">
    <source>
        <dbReference type="EMBL" id="BFF96199.1"/>
    </source>
</evidence>
<dbReference type="Proteomes" id="UP001500889">
    <property type="component" value="Chromosome U"/>
</dbReference>
<proteinExistence type="predicted"/>
<evidence type="ECO:0008006" key="3">
    <source>
        <dbReference type="Google" id="ProtNLM"/>
    </source>
</evidence>
<dbReference type="AlphaFoldDB" id="A0AAU9FK94"/>
<accession>A0AAU9FK94</accession>
<dbReference type="EMBL" id="AP029264">
    <property type="protein sequence ID" value="BFF96199.1"/>
    <property type="molecule type" value="Genomic_DNA"/>
</dbReference>
<keyword evidence="2" id="KW-1185">Reference proteome</keyword>
<name>A0AAU9FK94_DROMD</name>